<dbReference type="InterPro" id="IPR001223">
    <property type="entry name" value="Glyco_hydro18_cat"/>
</dbReference>
<dbReference type="Pfam" id="PF00704">
    <property type="entry name" value="Glyco_hydro_18"/>
    <property type="match status" value="1"/>
</dbReference>
<protein>
    <recommendedName>
        <fullName evidence="2">GH18 domain-containing protein</fullName>
    </recommendedName>
</protein>
<feature type="domain" description="GH18" evidence="2">
    <location>
        <begin position="1"/>
        <end position="171"/>
    </location>
</feature>
<feature type="non-terminal residue" evidence="3">
    <location>
        <position position="311"/>
    </location>
</feature>
<proteinExistence type="predicted"/>
<dbReference type="AlphaFoldDB" id="X0UVZ1"/>
<sequence>NVVAFADDLIGWMTTYGYDGIQLNQESFDDWDNYLELASQLRTKIDDLDQGHELSMGIAPWFYYGQRIDDMDGYIDWYFLMSYWDDASDEDDWLENMAPFYINAGIAPEKLHGAFGADKYECDRPQADDTVQKFADKADLIMNLGIAGGLWTVQNLEYYYYDTAFPPDPENPSETLCTSENQNLYANVRLNPNREAMKDELRRLVQNGYPVVAKFVDWYYGDTWGEMMPEDLDFTAYTVILHFNVLLGEDPYPLESRRSPEEIQDLVDYVHGVELDDVNPQNPSDPDPSGDPPIPPVTDYYPVLGKGRIQA</sequence>
<comment type="caution">
    <text evidence="3">The sequence shown here is derived from an EMBL/GenBank/DDBJ whole genome shotgun (WGS) entry which is preliminary data.</text>
</comment>
<evidence type="ECO:0000256" key="1">
    <source>
        <dbReference type="SAM" id="MobiDB-lite"/>
    </source>
</evidence>
<feature type="compositionally biased region" description="Pro residues" evidence="1">
    <location>
        <begin position="283"/>
        <end position="296"/>
    </location>
</feature>
<dbReference type="PROSITE" id="PS51910">
    <property type="entry name" value="GH18_2"/>
    <property type="match status" value="1"/>
</dbReference>
<evidence type="ECO:0000313" key="3">
    <source>
        <dbReference type="EMBL" id="GAF92630.1"/>
    </source>
</evidence>
<evidence type="ECO:0000259" key="2">
    <source>
        <dbReference type="PROSITE" id="PS51910"/>
    </source>
</evidence>
<feature type="region of interest" description="Disordered" evidence="1">
    <location>
        <begin position="275"/>
        <end position="299"/>
    </location>
</feature>
<organism evidence="3">
    <name type="scientific">marine sediment metagenome</name>
    <dbReference type="NCBI Taxonomy" id="412755"/>
    <lineage>
        <taxon>unclassified sequences</taxon>
        <taxon>metagenomes</taxon>
        <taxon>ecological metagenomes</taxon>
    </lineage>
</organism>
<dbReference type="Gene3D" id="3.20.20.80">
    <property type="entry name" value="Glycosidases"/>
    <property type="match status" value="1"/>
</dbReference>
<dbReference type="GO" id="GO:0005975">
    <property type="term" value="P:carbohydrate metabolic process"/>
    <property type="evidence" value="ECO:0007669"/>
    <property type="project" value="InterPro"/>
</dbReference>
<feature type="non-terminal residue" evidence="3">
    <location>
        <position position="1"/>
    </location>
</feature>
<name>X0UVZ1_9ZZZZ</name>
<accession>X0UVZ1</accession>
<dbReference type="InterPro" id="IPR017853">
    <property type="entry name" value="GH"/>
</dbReference>
<gene>
    <name evidence="3" type="ORF">S01H1_19217</name>
</gene>
<reference evidence="3" key="1">
    <citation type="journal article" date="2014" name="Front. Microbiol.">
        <title>High frequency of phylogenetically diverse reductive dehalogenase-homologous genes in deep subseafloor sedimentary metagenomes.</title>
        <authorList>
            <person name="Kawai M."/>
            <person name="Futagami T."/>
            <person name="Toyoda A."/>
            <person name="Takaki Y."/>
            <person name="Nishi S."/>
            <person name="Hori S."/>
            <person name="Arai W."/>
            <person name="Tsubouchi T."/>
            <person name="Morono Y."/>
            <person name="Uchiyama I."/>
            <person name="Ito T."/>
            <person name="Fujiyama A."/>
            <person name="Inagaki F."/>
            <person name="Takami H."/>
        </authorList>
    </citation>
    <scope>NUCLEOTIDE SEQUENCE</scope>
    <source>
        <strain evidence="3">Expedition CK06-06</strain>
    </source>
</reference>
<dbReference type="SUPFAM" id="SSF51445">
    <property type="entry name" value="(Trans)glycosidases"/>
    <property type="match status" value="1"/>
</dbReference>
<dbReference type="EMBL" id="BARS01010353">
    <property type="protein sequence ID" value="GAF92630.1"/>
    <property type="molecule type" value="Genomic_DNA"/>
</dbReference>